<dbReference type="GO" id="GO:0000723">
    <property type="term" value="P:telomere maintenance"/>
    <property type="evidence" value="ECO:0007669"/>
    <property type="project" value="TreeGrafter"/>
</dbReference>
<protein>
    <recommendedName>
        <fullName evidence="1">Ku70/Ku80 N-terminal alpha/beta domain-containing protein</fullName>
    </recommendedName>
</protein>
<dbReference type="GO" id="GO:0006303">
    <property type="term" value="P:double-strand break repair via nonhomologous end joining"/>
    <property type="evidence" value="ECO:0007669"/>
    <property type="project" value="TreeGrafter"/>
</dbReference>
<dbReference type="InterPro" id="IPR005161">
    <property type="entry name" value="Ku_N"/>
</dbReference>
<dbReference type="OMA" id="IEYIPIG"/>
<proteinExistence type="predicted"/>
<dbReference type="InterPro" id="IPR036465">
    <property type="entry name" value="vWFA_dom_sf"/>
</dbReference>
<evidence type="ECO:0000259" key="1">
    <source>
        <dbReference type="Pfam" id="PF03731"/>
    </source>
</evidence>
<evidence type="ECO:0000313" key="2">
    <source>
        <dbReference type="EMBL" id="EGN94087.1"/>
    </source>
</evidence>
<organism evidence="3">
    <name type="scientific">Serpula lacrymans var. lacrymans (strain S7.3)</name>
    <name type="common">Dry rot fungus</name>
    <dbReference type="NCBI Taxonomy" id="936435"/>
    <lineage>
        <taxon>Eukaryota</taxon>
        <taxon>Fungi</taxon>
        <taxon>Dikarya</taxon>
        <taxon>Basidiomycota</taxon>
        <taxon>Agaricomycotina</taxon>
        <taxon>Agaricomycetes</taxon>
        <taxon>Agaricomycetidae</taxon>
        <taxon>Boletales</taxon>
        <taxon>Coniophorineae</taxon>
        <taxon>Serpulaceae</taxon>
        <taxon>Serpula</taxon>
    </lineage>
</organism>
<accession>F8QBW8</accession>
<reference evidence="3" key="1">
    <citation type="journal article" date="2011" name="Science">
        <title>The plant cell wall-decomposing machinery underlies the functional diversity of forest fungi.</title>
        <authorList>
            <person name="Eastwood D.C."/>
            <person name="Floudas D."/>
            <person name="Binder M."/>
            <person name="Majcherczyk A."/>
            <person name="Schneider P."/>
            <person name="Aerts A."/>
            <person name="Asiegbu F.O."/>
            <person name="Baker S.E."/>
            <person name="Barry K."/>
            <person name="Bendiksby M."/>
            <person name="Blumentritt M."/>
            <person name="Coutinho P.M."/>
            <person name="Cullen D."/>
            <person name="de Vries R.P."/>
            <person name="Gathman A."/>
            <person name="Goodell B."/>
            <person name="Henrissat B."/>
            <person name="Ihrmark K."/>
            <person name="Kauserud H."/>
            <person name="Kohler A."/>
            <person name="LaButti K."/>
            <person name="Lapidus A."/>
            <person name="Lavin J.L."/>
            <person name="Lee Y.-H."/>
            <person name="Lindquist E."/>
            <person name="Lilly W."/>
            <person name="Lucas S."/>
            <person name="Morin E."/>
            <person name="Murat C."/>
            <person name="Oguiza J.A."/>
            <person name="Park J."/>
            <person name="Pisabarro A.G."/>
            <person name="Riley R."/>
            <person name="Rosling A."/>
            <person name="Salamov A."/>
            <person name="Schmidt O."/>
            <person name="Schmutz J."/>
            <person name="Skrede I."/>
            <person name="Stenlid J."/>
            <person name="Wiebenga A."/>
            <person name="Xie X."/>
            <person name="Kuees U."/>
            <person name="Hibbett D.S."/>
            <person name="Hoffmeister D."/>
            <person name="Hoegberg N."/>
            <person name="Martin F."/>
            <person name="Grigoriev I.V."/>
            <person name="Watkinson S.C."/>
        </authorList>
    </citation>
    <scope>NUCLEOTIDE SEQUENCE [LARGE SCALE GENOMIC DNA]</scope>
    <source>
        <strain evidence="3">strain S7.3</strain>
    </source>
</reference>
<dbReference type="EMBL" id="GL945489">
    <property type="protein sequence ID" value="EGN94087.1"/>
    <property type="molecule type" value="Genomic_DNA"/>
</dbReference>
<keyword evidence="3" id="KW-1185">Reference proteome</keyword>
<dbReference type="STRING" id="936435.F8QBW8"/>
<dbReference type="PANTHER" id="PTHR12604:SF4">
    <property type="entry name" value="X-RAY REPAIR CROSS-COMPLEMENTING PROTEIN 5"/>
    <property type="match status" value="1"/>
</dbReference>
<sequence length="228" mass="25564">YTVTIFLVDISPSMGAMRTVDLPPGPKGEQGTVEMTNLEWSMQFVKLKIQEMIFNGRKTDQCGVIVFGSEDTDNVINDKSGGYEHVSEYIPVAQPNAGTLTKLDALSPSEVTGDPVDALIVGIETQDQYLSSKRTWTRKIVLLTDGENPIEIEDWEATVQKMDSLSIALTVVGVDFDDEELPFEEENKSTIKVLLPRYNESRYPSDSRINRLRMSCFTRSSQPLFNLE</sequence>
<dbReference type="GO" id="GO:0003690">
    <property type="term" value="F:double-stranded DNA binding"/>
    <property type="evidence" value="ECO:0007669"/>
    <property type="project" value="TreeGrafter"/>
</dbReference>
<feature type="non-terminal residue" evidence="2">
    <location>
        <position position="1"/>
    </location>
</feature>
<dbReference type="PANTHER" id="PTHR12604">
    <property type="entry name" value="KU AUTOANTIGEN DNA HELICASE"/>
    <property type="match status" value="1"/>
</dbReference>
<dbReference type="GO" id="GO:0043564">
    <property type="term" value="C:Ku70:Ku80 complex"/>
    <property type="evidence" value="ECO:0007669"/>
    <property type="project" value="TreeGrafter"/>
</dbReference>
<dbReference type="InParanoid" id="F8QBW8"/>
<dbReference type="Proteomes" id="UP000008063">
    <property type="component" value="Unassembled WGS sequence"/>
</dbReference>
<dbReference type="GO" id="GO:0042162">
    <property type="term" value="F:telomeric DNA binding"/>
    <property type="evidence" value="ECO:0007669"/>
    <property type="project" value="TreeGrafter"/>
</dbReference>
<name>F8QBW8_SERL3</name>
<feature type="domain" description="Ku70/Ku80 N-terminal alpha/beta" evidence="1">
    <location>
        <begin position="4"/>
        <end position="154"/>
    </location>
</feature>
<gene>
    <name evidence="2" type="ORF">SERLA73DRAFT_63055</name>
</gene>
<dbReference type="HOGENOM" id="CLU_101872_0_0_1"/>
<dbReference type="Pfam" id="PF03731">
    <property type="entry name" value="Ku_N"/>
    <property type="match status" value="1"/>
</dbReference>
<evidence type="ECO:0000313" key="3">
    <source>
        <dbReference type="Proteomes" id="UP000008063"/>
    </source>
</evidence>
<dbReference type="SUPFAM" id="SSF53300">
    <property type="entry name" value="vWA-like"/>
    <property type="match status" value="1"/>
</dbReference>
<dbReference type="Gene3D" id="3.40.50.410">
    <property type="entry name" value="von Willebrand factor, type A domain"/>
    <property type="match status" value="1"/>
</dbReference>
<dbReference type="AlphaFoldDB" id="F8QBW8"/>